<evidence type="ECO:0000313" key="2">
    <source>
        <dbReference type="Proteomes" id="UP001158058"/>
    </source>
</evidence>
<comment type="caution">
    <text evidence="1">The sequence shown here is derived from an EMBL/GenBank/DDBJ whole genome shotgun (WGS) entry which is preliminary data.</text>
</comment>
<evidence type="ECO:0000313" key="1">
    <source>
        <dbReference type="EMBL" id="MDH0144693.1"/>
    </source>
</evidence>
<gene>
    <name evidence="1" type="ORF">N7380_20465</name>
</gene>
<sequence length="168" mass="18454">MSLHEVAIYLTTKAKEGGGDLADAYGRSAFNRYYYATFLTVRELLGALDSSWQGTSHANIPGMLEDAVINKIKKAAKAQGKNGLITKGREQSLISQAVSSATEIAHLMRAAYSVRVVSDYEPENKLIFKKQTFEIIGHTDSEAKNWMIRASREKGVLLSISKELGLVS</sequence>
<name>A0AB73I4U8_AQUAC</name>
<dbReference type="AlphaFoldDB" id="A0AB73I4U8"/>
<proteinExistence type="predicted"/>
<evidence type="ECO:0008006" key="3">
    <source>
        <dbReference type="Google" id="ProtNLM"/>
    </source>
</evidence>
<dbReference type="Gene3D" id="1.20.120.330">
    <property type="entry name" value="Nucleotidyltransferases domain 2"/>
    <property type="match status" value="1"/>
</dbReference>
<protein>
    <recommendedName>
        <fullName evidence="3">HEPN domain-containing protein</fullName>
    </recommendedName>
</protein>
<dbReference type="Proteomes" id="UP001158058">
    <property type="component" value="Unassembled WGS sequence"/>
</dbReference>
<dbReference type="EMBL" id="JAODZF010000022">
    <property type="protein sequence ID" value="MDH0144693.1"/>
    <property type="molecule type" value="Genomic_DNA"/>
</dbReference>
<reference evidence="1" key="1">
    <citation type="submission" date="2022-09" db="EMBL/GenBank/DDBJ databases">
        <title>Intensive care unit water sources are persistently colonized with multi-drug resistant bacteria and are the site of extensive horizontal gene transfer of antibiotic resistance genes.</title>
        <authorList>
            <person name="Diorio-Toth L."/>
        </authorList>
    </citation>
    <scope>NUCLEOTIDE SEQUENCE</scope>
    <source>
        <strain evidence="1">GD04146</strain>
    </source>
</reference>
<dbReference type="RefSeq" id="WP_280003548.1">
    <property type="nucleotide sequence ID" value="NZ_JAODZF010000022.1"/>
</dbReference>
<organism evidence="1 2">
    <name type="scientific">Aquipseudomonas alcaligenes</name>
    <name type="common">Pseudomonas alcaligenes</name>
    <dbReference type="NCBI Taxonomy" id="43263"/>
    <lineage>
        <taxon>Bacteria</taxon>
        <taxon>Pseudomonadati</taxon>
        <taxon>Pseudomonadota</taxon>
        <taxon>Gammaproteobacteria</taxon>
        <taxon>Pseudomonadales</taxon>
        <taxon>Pseudomonadaceae</taxon>
        <taxon>Aquipseudomonas</taxon>
    </lineage>
</organism>
<accession>A0AB73I4U8</accession>